<evidence type="ECO:0000313" key="3">
    <source>
        <dbReference type="Proteomes" id="UP000027138"/>
    </source>
</evidence>
<dbReference type="Proteomes" id="UP000027138">
    <property type="component" value="Unassembled WGS sequence"/>
</dbReference>
<dbReference type="EMBL" id="KK914810">
    <property type="protein sequence ID" value="KDP27667.1"/>
    <property type="molecule type" value="Genomic_DNA"/>
</dbReference>
<proteinExistence type="predicted"/>
<accession>A0A067JUT8</accession>
<name>A0A067JUT8_JATCU</name>
<organism evidence="2 3">
    <name type="scientific">Jatropha curcas</name>
    <name type="common">Barbados nut</name>
    <dbReference type="NCBI Taxonomy" id="180498"/>
    <lineage>
        <taxon>Eukaryota</taxon>
        <taxon>Viridiplantae</taxon>
        <taxon>Streptophyta</taxon>
        <taxon>Embryophyta</taxon>
        <taxon>Tracheophyta</taxon>
        <taxon>Spermatophyta</taxon>
        <taxon>Magnoliopsida</taxon>
        <taxon>eudicotyledons</taxon>
        <taxon>Gunneridae</taxon>
        <taxon>Pentapetalae</taxon>
        <taxon>rosids</taxon>
        <taxon>fabids</taxon>
        <taxon>Malpighiales</taxon>
        <taxon>Euphorbiaceae</taxon>
        <taxon>Crotonoideae</taxon>
        <taxon>Jatropheae</taxon>
        <taxon>Jatropha</taxon>
    </lineage>
</organism>
<reference evidence="2 3" key="1">
    <citation type="journal article" date="2014" name="PLoS ONE">
        <title>Global Analysis of Gene Expression Profiles in Physic Nut (Jatropha curcas L.) Seedlings Exposed to Salt Stress.</title>
        <authorList>
            <person name="Zhang L."/>
            <person name="Zhang C."/>
            <person name="Wu P."/>
            <person name="Chen Y."/>
            <person name="Li M."/>
            <person name="Jiang H."/>
            <person name="Wu G."/>
        </authorList>
    </citation>
    <scope>NUCLEOTIDE SEQUENCE [LARGE SCALE GENOMIC DNA]</scope>
    <source>
        <strain evidence="3">cv. GZQX0401</strain>
        <tissue evidence="2">Young leaves</tissue>
    </source>
</reference>
<protein>
    <submittedName>
        <fullName evidence="2">Uncharacterized protein</fullName>
    </submittedName>
</protein>
<keyword evidence="3" id="KW-1185">Reference proteome</keyword>
<evidence type="ECO:0000313" key="2">
    <source>
        <dbReference type="EMBL" id="KDP27667.1"/>
    </source>
</evidence>
<evidence type="ECO:0000256" key="1">
    <source>
        <dbReference type="SAM" id="MobiDB-lite"/>
    </source>
</evidence>
<gene>
    <name evidence="2" type="ORF">JCGZ_19559</name>
</gene>
<sequence>MAESSSNSSSDSLTEQELQLLKKLSKKYEQKELKEKKAKEKPKKRKIETGTSQKQAAKAHDKGNSVLSTYPLMRSYVIDWKFFGGDEFNFKELFEFQGWMNFLSLNALCYESLVKEFYGSLKVSGTEVIFVKL</sequence>
<dbReference type="AlphaFoldDB" id="A0A067JUT8"/>
<feature type="region of interest" description="Disordered" evidence="1">
    <location>
        <begin position="32"/>
        <end position="62"/>
    </location>
</feature>